<accession>A0A6C0DLP6</accession>
<dbReference type="AlphaFoldDB" id="A0A6C0DLP6"/>
<sequence length="101" mass="11963">MSKTRKNTKSRSGTRKCRFQATMPGLYSWYKSMYEKLGWMVLAKSQGGMNDKIVSYKKSLGRLQEKLECKLKKTEENDRKQDILIMWENVKVLRKHAEKDL</sequence>
<name>A0A6C0DLP6_9ZZZZ</name>
<proteinExistence type="predicted"/>
<protein>
    <submittedName>
        <fullName evidence="1">Uncharacterized protein</fullName>
    </submittedName>
</protein>
<dbReference type="EMBL" id="MN739632">
    <property type="protein sequence ID" value="QHT17272.1"/>
    <property type="molecule type" value="Genomic_DNA"/>
</dbReference>
<organism evidence="1">
    <name type="scientific">viral metagenome</name>
    <dbReference type="NCBI Taxonomy" id="1070528"/>
    <lineage>
        <taxon>unclassified sequences</taxon>
        <taxon>metagenomes</taxon>
        <taxon>organismal metagenomes</taxon>
    </lineage>
</organism>
<evidence type="ECO:0000313" key="1">
    <source>
        <dbReference type="EMBL" id="QHT17272.1"/>
    </source>
</evidence>
<reference evidence="1" key="1">
    <citation type="journal article" date="2020" name="Nature">
        <title>Giant virus diversity and host interactions through global metagenomics.</title>
        <authorList>
            <person name="Schulz F."/>
            <person name="Roux S."/>
            <person name="Paez-Espino D."/>
            <person name="Jungbluth S."/>
            <person name="Walsh D.A."/>
            <person name="Denef V.J."/>
            <person name="McMahon K.D."/>
            <person name="Konstantinidis K.T."/>
            <person name="Eloe-Fadrosh E.A."/>
            <person name="Kyrpides N.C."/>
            <person name="Woyke T."/>
        </authorList>
    </citation>
    <scope>NUCLEOTIDE SEQUENCE</scope>
    <source>
        <strain evidence="1">GVMAG-M-3300023174-24</strain>
    </source>
</reference>